<dbReference type="GO" id="GO:0043565">
    <property type="term" value="F:sequence-specific DNA binding"/>
    <property type="evidence" value="ECO:0007669"/>
    <property type="project" value="InterPro"/>
</dbReference>
<dbReference type="AlphaFoldDB" id="A0A3G1KPN2"/>
<evidence type="ECO:0000256" key="3">
    <source>
        <dbReference type="ARBA" id="ARBA00023125"/>
    </source>
</evidence>
<dbReference type="SUPFAM" id="SSF52172">
    <property type="entry name" value="CheY-like"/>
    <property type="match status" value="1"/>
</dbReference>
<dbReference type="SMART" id="SM00342">
    <property type="entry name" value="HTH_ARAC"/>
    <property type="match status" value="1"/>
</dbReference>
<dbReference type="KEGG" id="fwa:DCMF_06015"/>
<dbReference type="SUPFAM" id="SSF46689">
    <property type="entry name" value="Homeodomain-like"/>
    <property type="match status" value="2"/>
</dbReference>
<evidence type="ECO:0000313" key="10">
    <source>
        <dbReference type="Proteomes" id="UP000323521"/>
    </source>
</evidence>
<dbReference type="OrthoDB" id="324626at2"/>
<evidence type="ECO:0000256" key="6">
    <source>
        <dbReference type="PROSITE-ProRule" id="PRU00169"/>
    </source>
</evidence>
<dbReference type="RefSeq" id="WP_148133589.1">
    <property type="nucleotide sequence ID" value="NZ_CP017634.1"/>
</dbReference>
<dbReference type="PANTHER" id="PTHR43280">
    <property type="entry name" value="ARAC-FAMILY TRANSCRIPTIONAL REGULATOR"/>
    <property type="match status" value="1"/>
</dbReference>
<dbReference type="Pfam" id="PF00072">
    <property type="entry name" value="Response_reg"/>
    <property type="match status" value="1"/>
</dbReference>
<keyword evidence="3" id="KW-0238">DNA-binding</keyword>
<proteinExistence type="predicted"/>
<dbReference type="Gene3D" id="1.10.10.60">
    <property type="entry name" value="Homeodomain-like"/>
    <property type="match status" value="2"/>
</dbReference>
<evidence type="ECO:0000256" key="2">
    <source>
        <dbReference type="ARBA" id="ARBA00023015"/>
    </source>
</evidence>
<dbReference type="EMBL" id="CP017634">
    <property type="protein sequence ID" value="ATW24398.1"/>
    <property type="molecule type" value="Genomic_DNA"/>
</dbReference>
<dbReference type="Gene3D" id="3.40.50.2300">
    <property type="match status" value="1"/>
</dbReference>
<comment type="function">
    <text evidence="5">May play the central regulatory role in sporulation. It may be an element of the effector pathway responsible for the activation of sporulation genes in response to nutritional stress. Spo0A may act in concert with spo0H (a sigma factor) to control the expression of some genes that are critical to the sporulation process.</text>
</comment>
<dbReference type="PROSITE" id="PS00041">
    <property type="entry name" value="HTH_ARAC_FAMILY_1"/>
    <property type="match status" value="1"/>
</dbReference>
<feature type="domain" description="HTH araC/xylS-type" evidence="7">
    <location>
        <begin position="158"/>
        <end position="256"/>
    </location>
</feature>
<dbReference type="InterPro" id="IPR011006">
    <property type="entry name" value="CheY-like_superfamily"/>
</dbReference>
<dbReference type="GO" id="GO:0000160">
    <property type="term" value="P:phosphorelay signal transduction system"/>
    <property type="evidence" value="ECO:0007669"/>
    <property type="project" value="InterPro"/>
</dbReference>
<organism evidence="9 10">
    <name type="scientific">Formimonas warabiya</name>
    <dbReference type="NCBI Taxonomy" id="1761012"/>
    <lineage>
        <taxon>Bacteria</taxon>
        <taxon>Bacillati</taxon>
        <taxon>Bacillota</taxon>
        <taxon>Clostridia</taxon>
        <taxon>Eubacteriales</taxon>
        <taxon>Peptococcaceae</taxon>
        <taxon>Candidatus Formimonas</taxon>
    </lineage>
</organism>
<dbReference type="GO" id="GO:0003700">
    <property type="term" value="F:DNA-binding transcription factor activity"/>
    <property type="evidence" value="ECO:0007669"/>
    <property type="project" value="InterPro"/>
</dbReference>
<evidence type="ECO:0000259" key="8">
    <source>
        <dbReference type="PROSITE" id="PS50110"/>
    </source>
</evidence>
<name>A0A3G1KPN2_FORW1</name>
<evidence type="ECO:0000259" key="7">
    <source>
        <dbReference type="PROSITE" id="PS01124"/>
    </source>
</evidence>
<dbReference type="PROSITE" id="PS50110">
    <property type="entry name" value="RESPONSE_REGULATORY"/>
    <property type="match status" value="1"/>
</dbReference>
<reference evidence="9 10" key="1">
    <citation type="submission" date="2016-10" db="EMBL/GenBank/DDBJ databases">
        <title>Complete Genome Sequence of Peptococcaceae strain DCMF.</title>
        <authorList>
            <person name="Edwards R.J."/>
            <person name="Holland S.I."/>
            <person name="Deshpande N.P."/>
            <person name="Wong Y.K."/>
            <person name="Ertan H."/>
            <person name="Manefield M."/>
            <person name="Russell T.L."/>
            <person name="Lee M.J."/>
        </authorList>
    </citation>
    <scope>NUCLEOTIDE SEQUENCE [LARGE SCALE GENOMIC DNA]</scope>
    <source>
        <strain evidence="9 10">DCMF</strain>
    </source>
</reference>
<dbReference type="Proteomes" id="UP000323521">
    <property type="component" value="Chromosome"/>
</dbReference>
<keyword evidence="10" id="KW-1185">Reference proteome</keyword>
<keyword evidence="2" id="KW-0805">Transcription regulation</keyword>
<gene>
    <name evidence="9" type="ORF">DCMF_06015</name>
</gene>
<dbReference type="CDD" id="cd17536">
    <property type="entry name" value="REC_YesN-like"/>
    <property type="match status" value="1"/>
</dbReference>
<dbReference type="InterPro" id="IPR018060">
    <property type="entry name" value="HTH_AraC"/>
</dbReference>
<evidence type="ECO:0000256" key="5">
    <source>
        <dbReference type="ARBA" id="ARBA00024867"/>
    </source>
</evidence>
<sequence length="272" mass="31387">MTETIQLLVADDEALERAVIFETITCDARCDENYRIQVYQAQDGNEAMEIFSQQDISAAFLDVRMPGKNGLEVAEQIKLHDPEVKFTFISAYGDYPMLRKALNLEAKDYLLKPVRRREIVNAFWKMVDPQNLILKKGENASGDIHCWNPLDPTKRIINAAKSYVLQNLRKQLTLKEVADHVGFSVSYFSTLFSKEENMTFKEYVIQSRIERAKVLLENTNLPMKTIARETGFQDPDYFSKVFSQKVGTAPSRYHNQEGKEDDWEDLLTKLAR</sequence>
<keyword evidence="6" id="KW-0597">Phosphoprotein</keyword>
<evidence type="ECO:0000313" key="9">
    <source>
        <dbReference type="EMBL" id="ATW24398.1"/>
    </source>
</evidence>
<dbReference type="PROSITE" id="PS01124">
    <property type="entry name" value="HTH_ARAC_FAMILY_2"/>
    <property type="match status" value="1"/>
</dbReference>
<dbReference type="Pfam" id="PF12833">
    <property type="entry name" value="HTH_18"/>
    <property type="match status" value="1"/>
</dbReference>
<dbReference type="SMART" id="SM00448">
    <property type="entry name" value="REC"/>
    <property type="match status" value="1"/>
</dbReference>
<evidence type="ECO:0000256" key="4">
    <source>
        <dbReference type="ARBA" id="ARBA00023163"/>
    </source>
</evidence>
<dbReference type="InterPro" id="IPR009057">
    <property type="entry name" value="Homeodomain-like_sf"/>
</dbReference>
<dbReference type="PANTHER" id="PTHR43280:SF10">
    <property type="entry name" value="REGULATORY PROTEIN POCR"/>
    <property type="match status" value="1"/>
</dbReference>
<dbReference type="InterPro" id="IPR001789">
    <property type="entry name" value="Sig_transdc_resp-reg_receiver"/>
</dbReference>
<protein>
    <recommendedName>
        <fullName evidence="1">Stage 0 sporulation protein A homolog</fullName>
    </recommendedName>
</protein>
<feature type="modified residue" description="4-aspartylphosphate" evidence="6">
    <location>
        <position position="62"/>
    </location>
</feature>
<accession>A0A3G1KPN2</accession>
<evidence type="ECO:0000256" key="1">
    <source>
        <dbReference type="ARBA" id="ARBA00018672"/>
    </source>
</evidence>
<keyword evidence="4" id="KW-0804">Transcription</keyword>
<feature type="domain" description="Response regulatory" evidence="8">
    <location>
        <begin position="6"/>
        <end position="127"/>
    </location>
</feature>
<dbReference type="InterPro" id="IPR018062">
    <property type="entry name" value="HTH_AraC-typ_CS"/>
</dbReference>